<evidence type="ECO:0000313" key="6">
    <source>
        <dbReference type="Proteomes" id="UP000636709"/>
    </source>
</evidence>
<dbReference type="InterPro" id="IPR038408">
    <property type="entry name" value="GNK2_sf"/>
</dbReference>
<feature type="compositionally biased region" description="Low complexity" evidence="3">
    <location>
        <begin position="258"/>
        <end position="267"/>
    </location>
</feature>
<name>A0A835BHB9_9POAL</name>
<dbReference type="CDD" id="cd23509">
    <property type="entry name" value="Gnk2-like"/>
    <property type="match status" value="2"/>
</dbReference>
<dbReference type="OrthoDB" id="678992at2759"/>
<dbReference type="PANTHER" id="PTHR32099:SF102">
    <property type="entry name" value="OS12G0608700 PROTEIN"/>
    <property type="match status" value="1"/>
</dbReference>
<protein>
    <recommendedName>
        <fullName evidence="4">Gnk2-homologous domain-containing protein</fullName>
    </recommendedName>
</protein>
<feature type="region of interest" description="Disordered" evidence="3">
    <location>
        <begin position="245"/>
        <end position="267"/>
    </location>
</feature>
<dbReference type="Proteomes" id="UP000636709">
    <property type="component" value="Unassembled WGS sequence"/>
</dbReference>
<keyword evidence="2" id="KW-0677">Repeat</keyword>
<evidence type="ECO:0000313" key="5">
    <source>
        <dbReference type="EMBL" id="KAF8699071.1"/>
    </source>
</evidence>
<evidence type="ECO:0000256" key="1">
    <source>
        <dbReference type="ARBA" id="ARBA00022729"/>
    </source>
</evidence>
<accession>A0A835BHB9</accession>
<dbReference type="AlphaFoldDB" id="A0A835BHB9"/>
<comment type="caution">
    <text evidence="5">The sequence shown here is derived from an EMBL/GenBank/DDBJ whole genome shotgun (WGS) entry which is preliminary data.</text>
</comment>
<gene>
    <name evidence="5" type="ORF">HU200_034762</name>
</gene>
<dbReference type="Gene3D" id="3.30.430.20">
    <property type="entry name" value="Gnk2 domain, C-X8-C-X2-C motif"/>
    <property type="match status" value="2"/>
</dbReference>
<dbReference type="EMBL" id="JACEFO010001857">
    <property type="protein sequence ID" value="KAF8699071.1"/>
    <property type="molecule type" value="Genomic_DNA"/>
</dbReference>
<feature type="domain" description="Gnk2-homologous" evidence="4">
    <location>
        <begin position="129"/>
        <end position="239"/>
    </location>
</feature>
<evidence type="ECO:0000256" key="3">
    <source>
        <dbReference type="SAM" id="MobiDB-lite"/>
    </source>
</evidence>
<evidence type="ECO:0000256" key="2">
    <source>
        <dbReference type="ARBA" id="ARBA00022737"/>
    </source>
</evidence>
<feature type="domain" description="Gnk2-homologous" evidence="4">
    <location>
        <begin position="8"/>
        <end position="120"/>
    </location>
</feature>
<dbReference type="Pfam" id="PF01657">
    <property type="entry name" value="Stress-antifung"/>
    <property type="match status" value="2"/>
</dbReference>
<keyword evidence="6" id="KW-1185">Reference proteome</keyword>
<organism evidence="5 6">
    <name type="scientific">Digitaria exilis</name>
    <dbReference type="NCBI Taxonomy" id="1010633"/>
    <lineage>
        <taxon>Eukaryota</taxon>
        <taxon>Viridiplantae</taxon>
        <taxon>Streptophyta</taxon>
        <taxon>Embryophyta</taxon>
        <taxon>Tracheophyta</taxon>
        <taxon>Spermatophyta</taxon>
        <taxon>Magnoliopsida</taxon>
        <taxon>Liliopsida</taxon>
        <taxon>Poales</taxon>
        <taxon>Poaceae</taxon>
        <taxon>PACMAD clade</taxon>
        <taxon>Panicoideae</taxon>
        <taxon>Panicodae</taxon>
        <taxon>Paniceae</taxon>
        <taxon>Anthephorinae</taxon>
        <taxon>Digitaria</taxon>
    </lineage>
</organism>
<dbReference type="PROSITE" id="PS51473">
    <property type="entry name" value="GNK2"/>
    <property type="match status" value="2"/>
</dbReference>
<dbReference type="InterPro" id="IPR002902">
    <property type="entry name" value="GNK2"/>
</dbReference>
<sequence length="290" mass="30609">MAWYGGITVTKFTCSAKFNYTDGSPYGNNVAELLSTLTGPSTGVVDNWWFRTATVGDAPNQASGLAMCFADTPDSDPSYCHNCLTYFMTSRHLLEACDHSRTFTAVSSDGCILRYADEPFLGAAAGDSSGHELVKNSLVNTSYGAASLDARRALLGQLAEKAGGDPMRFATGSQGFMVRGVWHVMYGMAQCTRDLHASECTGCLVDLLAVMYRDVSVTNSTEASVMGFSCYLRYQMDEPINVAGMALPPSQPPPPATHPTGSASPSTGGKMTTVLIAAAAVTLLITATGV</sequence>
<reference evidence="5" key="1">
    <citation type="submission" date="2020-07" db="EMBL/GenBank/DDBJ databases">
        <title>Genome sequence and genetic diversity analysis of an under-domesticated orphan crop, white fonio (Digitaria exilis).</title>
        <authorList>
            <person name="Bennetzen J.L."/>
            <person name="Chen S."/>
            <person name="Ma X."/>
            <person name="Wang X."/>
            <person name="Yssel A.E.J."/>
            <person name="Chaluvadi S.R."/>
            <person name="Johnson M."/>
            <person name="Gangashetty P."/>
            <person name="Hamidou F."/>
            <person name="Sanogo M.D."/>
            <person name="Zwaenepoel A."/>
            <person name="Wallace J."/>
            <person name="Van De Peer Y."/>
            <person name="Van Deynze A."/>
        </authorList>
    </citation>
    <scope>NUCLEOTIDE SEQUENCE</scope>
    <source>
        <tissue evidence="5">Leaves</tissue>
    </source>
</reference>
<evidence type="ECO:0000259" key="4">
    <source>
        <dbReference type="PROSITE" id="PS51473"/>
    </source>
</evidence>
<keyword evidence="1" id="KW-0732">Signal</keyword>
<dbReference type="PANTHER" id="PTHR32099">
    <property type="entry name" value="CYSTEINE-RICH REPEAT SECRETORY PROTEIN"/>
    <property type="match status" value="1"/>
</dbReference>
<proteinExistence type="predicted"/>